<feature type="binding site" evidence="7">
    <location>
        <begin position="250"/>
        <end position="257"/>
    </location>
    <ligand>
        <name>ATP</name>
        <dbReference type="ChEBI" id="CHEBI:30616"/>
    </ligand>
</feature>
<feature type="region of interest" description="Disordered" evidence="8">
    <location>
        <begin position="1122"/>
        <end position="1141"/>
    </location>
</feature>
<dbReference type="PROSITE" id="PS51456">
    <property type="entry name" value="MYOSIN_MOTOR"/>
    <property type="match status" value="1"/>
</dbReference>
<name>A0ABR2CKJ3_9ROSI</name>
<comment type="similarity">
    <text evidence="7">Belongs to the TRAFAC class myosin-kinesin ATPase superfamily. Myosin family.</text>
</comment>
<dbReference type="PROSITE" id="PS50096">
    <property type="entry name" value="IQ"/>
    <property type="match status" value="1"/>
</dbReference>
<dbReference type="Proteomes" id="UP001472677">
    <property type="component" value="Unassembled WGS sequence"/>
</dbReference>
<evidence type="ECO:0000256" key="7">
    <source>
        <dbReference type="PROSITE-ProRule" id="PRU00782"/>
    </source>
</evidence>
<feature type="compositionally biased region" description="Basic and acidic residues" evidence="8">
    <location>
        <begin position="1075"/>
        <end position="1090"/>
    </location>
</feature>
<dbReference type="EMBL" id="JBBPBM010000049">
    <property type="protein sequence ID" value="KAK8519921.1"/>
    <property type="molecule type" value="Genomic_DNA"/>
</dbReference>
<keyword evidence="1 7" id="KW-0547">Nucleotide-binding</keyword>
<evidence type="ECO:0000256" key="1">
    <source>
        <dbReference type="ARBA" id="ARBA00022741"/>
    </source>
</evidence>
<dbReference type="PANTHER" id="PTHR13140">
    <property type="entry name" value="MYOSIN"/>
    <property type="match status" value="1"/>
</dbReference>
<dbReference type="Gene3D" id="1.10.10.820">
    <property type="match status" value="1"/>
</dbReference>
<dbReference type="CDD" id="cd01383">
    <property type="entry name" value="MYSc_Myo8"/>
    <property type="match status" value="1"/>
</dbReference>
<feature type="region of interest" description="Disordered" evidence="8">
    <location>
        <begin position="1025"/>
        <end position="1099"/>
    </location>
</feature>
<dbReference type="PROSITE" id="PS51844">
    <property type="entry name" value="SH3_LIKE"/>
    <property type="match status" value="1"/>
</dbReference>
<dbReference type="Pfam" id="PF25369">
    <property type="entry name" value="SH3_VIII-1_N"/>
    <property type="match status" value="1"/>
</dbReference>
<keyword evidence="6 7" id="KW-0009">Actin-binding</keyword>
<dbReference type="InterPro" id="IPR036022">
    <property type="entry name" value="MYSc_Myo8"/>
</dbReference>
<dbReference type="InterPro" id="IPR027417">
    <property type="entry name" value="P-loop_NTPase"/>
</dbReference>
<feature type="region of interest" description="Disordered" evidence="8">
    <location>
        <begin position="16"/>
        <end position="36"/>
    </location>
</feature>
<evidence type="ECO:0000259" key="9">
    <source>
        <dbReference type="PROSITE" id="PS51456"/>
    </source>
</evidence>
<protein>
    <recommendedName>
        <fullName evidence="13">Myosin-2-like</fullName>
    </recommendedName>
</protein>
<evidence type="ECO:0000256" key="6">
    <source>
        <dbReference type="ARBA" id="ARBA00023203"/>
    </source>
</evidence>
<evidence type="ECO:0000256" key="3">
    <source>
        <dbReference type="ARBA" id="ARBA00022860"/>
    </source>
</evidence>
<evidence type="ECO:0000256" key="4">
    <source>
        <dbReference type="ARBA" id="ARBA00023123"/>
    </source>
</evidence>
<dbReference type="Gene3D" id="3.40.850.10">
    <property type="entry name" value="Kinesin motor domain"/>
    <property type="match status" value="1"/>
</dbReference>
<dbReference type="Gene3D" id="1.20.120.720">
    <property type="entry name" value="Myosin VI head, motor domain, U50 subdomain"/>
    <property type="match status" value="1"/>
</dbReference>
<dbReference type="PRINTS" id="PR00193">
    <property type="entry name" value="MYOSINHEAVY"/>
</dbReference>
<feature type="domain" description="Myosin N-terminal SH3-like" evidence="10">
    <location>
        <begin position="106"/>
        <end position="155"/>
    </location>
</feature>
<keyword evidence="4 7" id="KW-0518">Myosin</keyword>
<keyword evidence="2 7" id="KW-0067">ATP-binding</keyword>
<dbReference type="Gene3D" id="6.20.240.20">
    <property type="match status" value="1"/>
</dbReference>
<evidence type="ECO:0000313" key="12">
    <source>
        <dbReference type="Proteomes" id="UP001472677"/>
    </source>
</evidence>
<feature type="compositionally biased region" description="Basic and acidic residues" evidence="8">
    <location>
        <begin position="16"/>
        <end position="27"/>
    </location>
</feature>
<keyword evidence="12" id="KW-1185">Reference proteome</keyword>
<dbReference type="InterPro" id="IPR057535">
    <property type="entry name" value="MYO1-3_N_SH3"/>
</dbReference>
<reference evidence="11 12" key="1">
    <citation type="journal article" date="2024" name="G3 (Bethesda)">
        <title>Genome assembly of Hibiscus sabdariffa L. provides insights into metabolisms of medicinal natural products.</title>
        <authorList>
            <person name="Kim T."/>
        </authorList>
    </citation>
    <scope>NUCLEOTIDE SEQUENCE [LARGE SCALE GENOMIC DNA]</scope>
    <source>
        <strain evidence="11">TK-2024</strain>
        <tissue evidence="11">Old leaves</tissue>
    </source>
</reference>
<evidence type="ECO:0000256" key="8">
    <source>
        <dbReference type="SAM" id="MobiDB-lite"/>
    </source>
</evidence>
<evidence type="ECO:0000256" key="2">
    <source>
        <dbReference type="ARBA" id="ARBA00022840"/>
    </source>
</evidence>
<dbReference type="PANTHER" id="PTHR13140:SF706">
    <property type="entry name" value="DILUTE CLASS UNCONVENTIONAL MYOSIN, ISOFORM C"/>
    <property type="match status" value="1"/>
</dbReference>
<comment type="caution">
    <text evidence="11">The sequence shown here is derived from an EMBL/GenBank/DDBJ whole genome shotgun (WGS) entry which is preliminary data.</text>
</comment>
<evidence type="ECO:0000313" key="11">
    <source>
        <dbReference type="EMBL" id="KAK8519921.1"/>
    </source>
</evidence>
<dbReference type="Gene3D" id="1.20.58.530">
    <property type="match status" value="1"/>
</dbReference>
<dbReference type="SMART" id="SM00242">
    <property type="entry name" value="MYSc"/>
    <property type="match status" value="1"/>
</dbReference>
<evidence type="ECO:0000259" key="10">
    <source>
        <dbReference type="PROSITE" id="PS51844"/>
    </source>
</evidence>
<keyword evidence="3" id="KW-0112">Calmodulin-binding</keyword>
<dbReference type="Pfam" id="PF00063">
    <property type="entry name" value="Myosin_head"/>
    <property type="match status" value="1"/>
</dbReference>
<feature type="domain" description="Myosin motor" evidence="9">
    <location>
        <begin position="159"/>
        <end position="814"/>
    </location>
</feature>
<accession>A0ABR2CKJ3</accession>
<dbReference type="InterPro" id="IPR036961">
    <property type="entry name" value="Kinesin_motor_dom_sf"/>
</dbReference>
<dbReference type="SUPFAM" id="SSF52540">
    <property type="entry name" value="P-loop containing nucleoside triphosphate hydrolases"/>
    <property type="match status" value="1"/>
</dbReference>
<feature type="region of interest" description="Actin-binding" evidence="7">
    <location>
        <begin position="694"/>
        <end position="716"/>
    </location>
</feature>
<keyword evidence="5 7" id="KW-0505">Motor protein</keyword>
<sequence>MFSFARSSLEEMLDSLRQRDDGEKPKDMPPALPCRPPSRARIISGRWAAQPTFNADGENCGVEDKVKKNTLWRNKRRKDVNVDSPYNLGEEKRVLEGSDNIVHFIQNKLRVWCRQSRGVWASGTIEATSGEESFVSLGNENVVKVSTSYLFPANPEILDGVDDLMLLSYLNEPSVLHNLKCRYSCDMIYSKAGAMLVAVNPFKDVEIYGRDFVAAYKQKATDSPHVFAVADTAYNEMMNDGVSQSLIISGEYGAGKTETAKFAMKYLAAVGGGNVEIEGQLLLASCILEAFGNAKTSRNDNASRFVSSFPYLFEDCSPPKSRVVELDPAERSYHIFYQLCAGAPQTLRERLYLKKADEYNYLSQSNCLVINDVDDAQEFHKLMEALDNVRISKEEKDQVLKMLAAVLWLGNISFQVIDNENHVGASIDEALINAARLLGCASNDLNQALCAHTTDADKGSDKGSIVQKFTLQQASDARDALAKWIYACLFDWLVEKINKLIDVGKQHDGRSISILDIYGFESFKKNSFEQLCINYANERLQQHFNWHLLKLEQQEYELDGIDGVKVDFVDNQECLDLFEKKPNGLFSLLDEESKSPDANDSTLVTKLKQHLSGNPCFKGDKGRAFAVRHFAGEVLYDTNGFLKKNLDTLNTELIELLSSCEGQFPQTFAIKMLNQSLNPDAPKQGVGIQLKGQLFKLMHQLENTKPHFICCIKPNRKQLPSIYDEDLVLQQLRCCGVFEVVRISRSGYPAQMTHQKFAERYGSLLLETNESQDPLSISVAVLKQFNVLPEMYQIGYTKLYLRTGQIGALEDWRKQIGAVEDRSKKALPTVADGEIQGKYTNDKASSYSASGSQLLDKQLAAIIDLQSIIRGCLVQKHLSNLHSLRRLRSRRTMSRKFSKVKDIPNEQPSAMAELQRRVLDVESTLGQKEQENATLRQQVQQANMLKEQQNATLREQVQQANMQKEQENATLREQIQQANMQKEQQNATLREQLQQYEVKMQKEQEKKKKMEETLQKQIASLQASLAAAKRSDGSDGQLGRGELSSKDNVSMQPRTFGGNKPDVGGVENGLSGLAKEFEQQKQTFEDDMSKMDPNSSSYEELRKLKRSFRAWKKDYKMRLKELKAKIPKQGGQKEQDKTRKTWWPKRGKVLQMQNCNKTTARTAPHKES</sequence>
<proteinExistence type="inferred from homology"/>
<gene>
    <name evidence="11" type="ORF">V6N12_003887</name>
</gene>
<organism evidence="11 12">
    <name type="scientific">Hibiscus sabdariffa</name>
    <name type="common">roselle</name>
    <dbReference type="NCBI Taxonomy" id="183260"/>
    <lineage>
        <taxon>Eukaryota</taxon>
        <taxon>Viridiplantae</taxon>
        <taxon>Streptophyta</taxon>
        <taxon>Embryophyta</taxon>
        <taxon>Tracheophyta</taxon>
        <taxon>Spermatophyta</taxon>
        <taxon>Magnoliopsida</taxon>
        <taxon>eudicotyledons</taxon>
        <taxon>Gunneridae</taxon>
        <taxon>Pentapetalae</taxon>
        <taxon>rosids</taxon>
        <taxon>malvids</taxon>
        <taxon>Malvales</taxon>
        <taxon>Malvaceae</taxon>
        <taxon>Malvoideae</taxon>
        <taxon>Hibiscus</taxon>
    </lineage>
</organism>
<evidence type="ECO:0008006" key="13">
    <source>
        <dbReference type="Google" id="ProtNLM"/>
    </source>
</evidence>
<dbReference type="InterPro" id="IPR004009">
    <property type="entry name" value="SH3_Myosin"/>
</dbReference>
<evidence type="ECO:0000256" key="5">
    <source>
        <dbReference type="ARBA" id="ARBA00023175"/>
    </source>
</evidence>
<dbReference type="InterPro" id="IPR001609">
    <property type="entry name" value="Myosin_head_motor_dom-like"/>
</dbReference>